<evidence type="ECO:0000256" key="2">
    <source>
        <dbReference type="SAM" id="SignalP"/>
    </source>
</evidence>
<feature type="region of interest" description="Disordered" evidence="1">
    <location>
        <begin position="35"/>
        <end position="64"/>
    </location>
</feature>
<evidence type="ECO:0000313" key="5">
    <source>
        <dbReference type="Proteomes" id="UP000199129"/>
    </source>
</evidence>
<reference evidence="4 5" key="1">
    <citation type="submission" date="2016-10" db="EMBL/GenBank/DDBJ databases">
        <authorList>
            <person name="de Groot N.N."/>
        </authorList>
    </citation>
    <scope>NUCLEOTIDE SEQUENCE [LARGE SCALE GENOMIC DNA]</scope>
    <source>
        <strain evidence="4 5">BS3265</strain>
    </source>
</reference>
<organism evidence="4 5">
    <name type="scientific">Pseudomonas palleroniana</name>
    <dbReference type="NCBI Taxonomy" id="191390"/>
    <lineage>
        <taxon>Bacteria</taxon>
        <taxon>Pseudomonadati</taxon>
        <taxon>Pseudomonadota</taxon>
        <taxon>Gammaproteobacteria</taxon>
        <taxon>Pseudomonadales</taxon>
        <taxon>Pseudomonadaceae</taxon>
        <taxon>Pseudomonas</taxon>
    </lineage>
</organism>
<accession>A0A1H5M1Z9</accession>
<evidence type="ECO:0000313" key="3">
    <source>
        <dbReference type="EMBL" id="KAB0563518.1"/>
    </source>
</evidence>
<dbReference type="RefSeq" id="WP_090368693.1">
    <property type="nucleotide sequence ID" value="NZ_FNUA01000002.1"/>
</dbReference>
<dbReference type="Proteomes" id="UP000199129">
    <property type="component" value="Unassembled WGS sequence"/>
</dbReference>
<reference evidence="3 6" key="2">
    <citation type="submission" date="2019-09" db="EMBL/GenBank/DDBJ databases">
        <title>Draft genome sequences of 48 bacterial type strains from the CCUG.</title>
        <authorList>
            <person name="Tunovic T."/>
            <person name="Pineiro-Iglesias B."/>
            <person name="Unosson C."/>
            <person name="Inganas E."/>
            <person name="Ohlen M."/>
            <person name="Cardew S."/>
            <person name="Jensie-Markopoulos S."/>
            <person name="Salva-Serra F."/>
            <person name="Jaen-Luchoro D."/>
            <person name="Karlsson R."/>
            <person name="Svensson-Stadler L."/>
            <person name="Chun J."/>
            <person name="Moore E."/>
        </authorList>
    </citation>
    <scope>NUCLEOTIDE SEQUENCE [LARGE SCALE GENOMIC DNA]</scope>
    <source>
        <strain evidence="3 6">CCUG 51524</strain>
    </source>
</reference>
<sequence length="64" mass="6784">MRKLTLCMGLVLMVSVPLIAQAEDGAEALARWHQQNKDGGERGHRGEHLPKDAKFQGGGDSGGG</sequence>
<proteinExistence type="predicted"/>
<evidence type="ECO:0008006" key="7">
    <source>
        <dbReference type="Google" id="ProtNLM"/>
    </source>
</evidence>
<feature type="signal peptide" evidence="2">
    <location>
        <begin position="1"/>
        <end position="22"/>
    </location>
</feature>
<keyword evidence="2" id="KW-0732">Signal</keyword>
<feature type="chain" id="PRO_5036020401" description="Secreted protein" evidence="2">
    <location>
        <begin position="23"/>
        <end position="64"/>
    </location>
</feature>
<feature type="compositionally biased region" description="Basic and acidic residues" evidence="1">
    <location>
        <begin position="35"/>
        <end position="54"/>
    </location>
</feature>
<dbReference type="AlphaFoldDB" id="A0A1H5M1Z9"/>
<dbReference type="EMBL" id="FNUA01000002">
    <property type="protein sequence ID" value="SEE83306.1"/>
    <property type="molecule type" value="Genomic_DNA"/>
</dbReference>
<dbReference type="Proteomes" id="UP000423257">
    <property type="component" value="Unassembled WGS sequence"/>
</dbReference>
<gene>
    <name evidence="3" type="ORF">F7R03_26655</name>
    <name evidence="4" type="ORF">SAMN04490198_3048</name>
</gene>
<name>A0A1H5M1Z9_9PSED</name>
<evidence type="ECO:0000313" key="6">
    <source>
        <dbReference type="Proteomes" id="UP000423257"/>
    </source>
</evidence>
<evidence type="ECO:0000256" key="1">
    <source>
        <dbReference type="SAM" id="MobiDB-lite"/>
    </source>
</evidence>
<dbReference type="EMBL" id="VZPQ01000027">
    <property type="protein sequence ID" value="KAB0563518.1"/>
    <property type="molecule type" value="Genomic_DNA"/>
</dbReference>
<evidence type="ECO:0000313" key="4">
    <source>
        <dbReference type="EMBL" id="SEE83306.1"/>
    </source>
</evidence>
<protein>
    <recommendedName>
        <fullName evidence="7">Secreted protein</fullName>
    </recommendedName>
</protein>